<evidence type="ECO:0000256" key="7">
    <source>
        <dbReference type="ARBA" id="ARBA00022801"/>
    </source>
</evidence>
<feature type="binding site" evidence="13">
    <location>
        <position position="69"/>
    </location>
    <ligand>
        <name>Mg(2+)</name>
        <dbReference type="ChEBI" id="CHEBI:18420"/>
        <label>2</label>
    </ligand>
</feature>
<dbReference type="Gene3D" id="3.30.420.10">
    <property type="entry name" value="Ribonuclease H-like superfamily/Ribonuclease H"/>
    <property type="match status" value="1"/>
</dbReference>
<gene>
    <name evidence="13" type="primary">ruvC</name>
    <name evidence="15" type="ORF">UV12_C0002G0117</name>
</gene>
<comment type="similarity">
    <text evidence="1 13">Belongs to the RuvC family.</text>
</comment>
<evidence type="ECO:0000256" key="3">
    <source>
        <dbReference type="ARBA" id="ARBA00022722"/>
    </source>
</evidence>
<dbReference type="GO" id="GO:0006310">
    <property type="term" value="P:DNA recombination"/>
    <property type="evidence" value="ECO:0007669"/>
    <property type="project" value="UniProtKB-UniRule"/>
</dbReference>
<comment type="subcellular location">
    <subcellularLocation>
        <location evidence="13">Cytoplasm</location>
    </subcellularLocation>
</comment>
<comment type="cofactor">
    <cofactor evidence="13">
        <name>Mg(2+)</name>
        <dbReference type="ChEBI" id="CHEBI:18420"/>
    </cofactor>
    <text evidence="13">Binds 2 Mg(2+) ion per subunit.</text>
</comment>
<keyword evidence="9 13" id="KW-0238">DNA-binding</keyword>
<keyword evidence="5 13" id="KW-0255">Endonuclease</keyword>
<feature type="binding site" evidence="13">
    <location>
        <position position="142"/>
    </location>
    <ligand>
        <name>Mg(2+)</name>
        <dbReference type="ChEBI" id="CHEBI:18420"/>
        <label>1</label>
    </ligand>
</feature>
<dbReference type="HAMAP" id="MF_00034">
    <property type="entry name" value="RuvC"/>
    <property type="match status" value="1"/>
</dbReference>
<evidence type="ECO:0000256" key="4">
    <source>
        <dbReference type="ARBA" id="ARBA00022723"/>
    </source>
</evidence>
<dbReference type="InterPro" id="IPR012337">
    <property type="entry name" value="RNaseH-like_sf"/>
</dbReference>
<keyword evidence="2 13" id="KW-0963">Cytoplasm</keyword>
<dbReference type="EC" id="3.1.21.10" evidence="13 14"/>
<sequence length="165" mass="18289">MPMRIIAIDPGYERIGIAVLEKTGSNETLLFSECFKTKASLPFFDRLGLIGQEVARVINEYSPEVLSIENLFIETNQKTAMRVAEARGTILYQAHILGLEIHEYTPLQIKVATTGYGKATKTQVISMVKKLISGAESIKQDDEMDAIAIGLTHFAYARPKNNVAK</sequence>
<keyword evidence="6 13" id="KW-0227">DNA damage</keyword>
<dbReference type="CDD" id="cd16962">
    <property type="entry name" value="RuvC"/>
    <property type="match status" value="1"/>
</dbReference>
<dbReference type="PRINTS" id="PR00696">
    <property type="entry name" value="RSOLVASERUVC"/>
</dbReference>
<evidence type="ECO:0000313" key="16">
    <source>
        <dbReference type="Proteomes" id="UP000034704"/>
    </source>
</evidence>
<evidence type="ECO:0000256" key="2">
    <source>
        <dbReference type="ARBA" id="ARBA00022490"/>
    </source>
</evidence>
<dbReference type="GO" id="GO:0005737">
    <property type="term" value="C:cytoplasm"/>
    <property type="evidence" value="ECO:0007669"/>
    <property type="project" value="UniProtKB-SubCell"/>
</dbReference>
<dbReference type="FunFam" id="3.30.420.10:FF:000002">
    <property type="entry name" value="Crossover junction endodeoxyribonuclease RuvC"/>
    <property type="match status" value="1"/>
</dbReference>
<evidence type="ECO:0000256" key="14">
    <source>
        <dbReference type="NCBIfam" id="TIGR00228"/>
    </source>
</evidence>
<dbReference type="GO" id="GO:0006281">
    <property type="term" value="P:DNA repair"/>
    <property type="evidence" value="ECO:0007669"/>
    <property type="project" value="UniProtKB-UniRule"/>
</dbReference>
<evidence type="ECO:0000256" key="13">
    <source>
        <dbReference type="HAMAP-Rule" id="MF_00034"/>
    </source>
</evidence>
<dbReference type="GO" id="GO:0000287">
    <property type="term" value="F:magnesium ion binding"/>
    <property type="evidence" value="ECO:0007669"/>
    <property type="project" value="UniProtKB-UniRule"/>
</dbReference>
<feature type="active site" evidence="13">
    <location>
        <position position="142"/>
    </location>
</feature>
<proteinExistence type="inferred from homology"/>
<keyword evidence="4 13" id="KW-0479">Metal-binding</keyword>
<comment type="subunit">
    <text evidence="13">Homodimer which binds Holliday junction (HJ) DNA. The HJ becomes 2-fold symmetrical on binding to RuvC with unstacked arms; it has a different conformation from HJ DNA in complex with RuvA. In the full resolvosome a probable DNA-RuvA(4)-RuvB(12)-RuvC(2) complex forms which resolves the HJ.</text>
</comment>
<keyword evidence="3 13" id="KW-0540">Nuclease</keyword>
<dbReference type="InterPro" id="IPR036397">
    <property type="entry name" value="RNaseH_sf"/>
</dbReference>
<protein>
    <recommendedName>
        <fullName evidence="13 14">Crossover junction endodeoxyribonuclease RuvC</fullName>
        <ecNumber evidence="13 14">3.1.21.10</ecNumber>
    </recommendedName>
    <alternativeName>
        <fullName evidence="13">Holliday junction nuclease RuvC</fullName>
    </alternativeName>
    <alternativeName>
        <fullName evidence="13">Holliday junction resolvase RuvC</fullName>
    </alternativeName>
</protein>
<evidence type="ECO:0000256" key="12">
    <source>
        <dbReference type="ARBA" id="ARBA00029354"/>
    </source>
</evidence>
<dbReference type="PANTHER" id="PTHR30194">
    <property type="entry name" value="CROSSOVER JUNCTION ENDODEOXYRIBONUCLEASE RUVC"/>
    <property type="match status" value="1"/>
</dbReference>
<keyword evidence="8 13" id="KW-0460">Magnesium</keyword>
<feature type="active site" evidence="13">
    <location>
        <position position="69"/>
    </location>
</feature>
<dbReference type="SUPFAM" id="SSF53098">
    <property type="entry name" value="Ribonuclease H-like"/>
    <property type="match status" value="1"/>
</dbReference>
<keyword evidence="10 13" id="KW-0233">DNA recombination</keyword>
<comment type="function">
    <text evidence="13">The RuvA-RuvB-RuvC complex processes Holliday junction (HJ) DNA during genetic recombination and DNA repair. Endonuclease that resolves HJ intermediates. Cleaves cruciform DNA by making single-stranded nicks across the HJ at symmetrical positions within the homologous arms, yielding a 5'-phosphate and a 3'-hydroxyl group; requires a central core of homology in the junction. The consensus cleavage sequence is 5'-(A/T)TT(C/G)-3'. Cleavage occurs on the 3'-side of the TT dinucleotide at the point of strand exchange. HJ branch migration catalyzed by RuvA-RuvB allows RuvC to scan DNA until it finds its consensus sequence, where it cleaves and resolves the cruciform DNA.</text>
</comment>
<reference evidence="15 16" key="1">
    <citation type="journal article" date="2015" name="Nature">
        <title>rRNA introns, odd ribosomes, and small enigmatic genomes across a large radiation of phyla.</title>
        <authorList>
            <person name="Brown C.T."/>
            <person name="Hug L.A."/>
            <person name="Thomas B.C."/>
            <person name="Sharon I."/>
            <person name="Castelle C.J."/>
            <person name="Singh A."/>
            <person name="Wilkins M.J."/>
            <person name="Williams K.H."/>
            <person name="Banfield J.F."/>
        </authorList>
    </citation>
    <scope>NUCLEOTIDE SEQUENCE [LARGE SCALE GENOMIC DNA]</scope>
</reference>
<evidence type="ECO:0000256" key="9">
    <source>
        <dbReference type="ARBA" id="ARBA00023125"/>
    </source>
</evidence>
<keyword evidence="11 13" id="KW-0234">DNA repair</keyword>
<dbReference type="EMBL" id="LCDG01000002">
    <property type="protein sequence ID" value="KKS48268.1"/>
    <property type="molecule type" value="Genomic_DNA"/>
</dbReference>
<evidence type="ECO:0000256" key="6">
    <source>
        <dbReference type="ARBA" id="ARBA00022763"/>
    </source>
</evidence>
<dbReference type="InterPro" id="IPR002176">
    <property type="entry name" value="X-over_junc_endoDNase_RuvC"/>
</dbReference>
<dbReference type="GO" id="GO:0048476">
    <property type="term" value="C:Holliday junction resolvase complex"/>
    <property type="evidence" value="ECO:0007669"/>
    <property type="project" value="UniProtKB-UniRule"/>
</dbReference>
<organism evidence="15 16">
    <name type="scientific">Candidatus Nomurabacteria bacterium GW2011_GWC2_42_20</name>
    <dbReference type="NCBI Taxonomy" id="1618756"/>
    <lineage>
        <taxon>Bacteria</taxon>
        <taxon>Candidatus Nomuraibacteriota</taxon>
    </lineage>
</organism>
<dbReference type="Pfam" id="PF02075">
    <property type="entry name" value="RuvC"/>
    <property type="match status" value="1"/>
</dbReference>
<dbReference type="STRING" id="1618756.UV12_C0002G0117"/>
<accession>A0A0G1CFD5</accession>
<dbReference type="Proteomes" id="UP000034704">
    <property type="component" value="Unassembled WGS sequence"/>
</dbReference>
<dbReference type="GO" id="GO:0008821">
    <property type="term" value="F:crossover junction DNA endonuclease activity"/>
    <property type="evidence" value="ECO:0007669"/>
    <property type="project" value="UniProtKB-UniRule"/>
</dbReference>
<evidence type="ECO:0000256" key="11">
    <source>
        <dbReference type="ARBA" id="ARBA00023204"/>
    </source>
</evidence>
<evidence type="ECO:0000256" key="5">
    <source>
        <dbReference type="ARBA" id="ARBA00022759"/>
    </source>
</evidence>
<name>A0A0G1CFD5_9BACT</name>
<feature type="binding site" evidence="13">
    <location>
        <position position="9"/>
    </location>
    <ligand>
        <name>Mg(2+)</name>
        <dbReference type="ChEBI" id="CHEBI:18420"/>
        <label>1</label>
    </ligand>
</feature>
<evidence type="ECO:0000313" key="15">
    <source>
        <dbReference type="EMBL" id="KKS48268.1"/>
    </source>
</evidence>
<dbReference type="PANTHER" id="PTHR30194:SF3">
    <property type="entry name" value="CROSSOVER JUNCTION ENDODEOXYRIBONUCLEASE RUVC"/>
    <property type="match status" value="1"/>
</dbReference>
<feature type="active site" evidence="13">
    <location>
        <position position="9"/>
    </location>
</feature>
<dbReference type="NCBIfam" id="TIGR00228">
    <property type="entry name" value="ruvC"/>
    <property type="match status" value="1"/>
</dbReference>
<dbReference type="GO" id="GO:0003677">
    <property type="term" value="F:DNA binding"/>
    <property type="evidence" value="ECO:0007669"/>
    <property type="project" value="UniProtKB-KW"/>
</dbReference>
<evidence type="ECO:0000256" key="1">
    <source>
        <dbReference type="ARBA" id="ARBA00009518"/>
    </source>
</evidence>
<comment type="catalytic activity">
    <reaction evidence="12 13">
        <text>Endonucleolytic cleavage at a junction such as a reciprocal single-stranded crossover between two homologous DNA duplexes (Holliday junction).</text>
        <dbReference type="EC" id="3.1.21.10"/>
    </reaction>
</comment>
<dbReference type="AlphaFoldDB" id="A0A0G1CFD5"/>
<comment type="caution">
    <text evidence="15">The sequence shown here is derived from an EMBL/GenBank/DDBJ whole genome shotgun (WGS) entry which is preliminary data.</text>
</comment>
<evidence type="ECO:0000256" key="10">
    <source>
        <dbReference type="ARBA" id="ARBA00023172"/>
    </source>
</evidence>
<evidence type="ECO:0000256" key="8">
    <source>
        <dbReference type="ARBA" id="ARBA00022842"/>
    </source>
</evidence>
<keyword evidence="7 13" id="KW-0378">Hydrolase</keyword>